<comment type="caution">
    <text evidence="1">The sequence shown here is derived from an EMBL/GenBank/DDBJ whole genome shotgun (WGS) entry which is preliminary data.</text>
</comment>
<proteinExistence type="predicted"/>
<dbReference type="RefSeq" id="WP_106932529.1">
    <property type="nucleotide sequence ID" value="NZ_PYFT01000001.1"/>
</dbReference>
<organism evidence="1 2">
    <name type="scientific">Adhaeribacter arboris</name>
    <dbReference type="NCBI Taxonomy" id="2072846"/>
    <lineage>
        <taxon>Bacteria</taxon>
        <taxon>Pseudomonadati</taxon>
        <taxon>Bacteroidota</taxon>
        <taxon>Cytophagia</taxon>
        <taxon>Cytophagales</taxon>
        <taxon>Hymenobacteraceae</taxon>
        <taxon>Adhaeribacter</taxon>
    </lineage>
</organism>
<sequence length="200" mass="23203">MRIIYIAFLIGIAAACSTKKDSTSKVFSSREELYKRKIFIDTLFQRNLKQLTVLVKVPNQDTLIEVIHEKWPNEIEVTFNILKNTSGKIIRISEYPFSESGDWEIVYSHYFDDNGNTFAFEKQVGAFNTICPGEDDFDKFTIEKVTKLYSLDHAMIDSTYKMMDEKNVDITSKKCEQEVISNNSVFKTLKEYSTIKKINI</sequence>
<protein>
    <recommendedName>
        <fullName evidence="3">Lipoprotein</fullName>
    </recommendedName>
</protein>
<dbReference type="PROSITE" id="PS51257">
    <property type="entry name" value="PROKAR_LIPOPROTEIN"/>
    <property type="match status" value="1"/>
</dbReference>
<accession>A0A2T2YLG7</accession>
<dbReference type="EMBL" id="PYFT01000001">
    <property type="protein sequence ID" value="PSR56351.1"/>
    <property type="molecule type" value="Genomic_DNA"/>
</dbReference>
<gene>
    <name evidence="1" type="ORF">AHMF7605_24060</name>
</gene>
<dbReference type="OrthoDB" id="790967at2"/>
<evidence type="ECO:0000313" key="1">
    <source>
        <dbReference type="EMBL" id="PSR56351.1"/>
    </source>
</evidence>
<keyword evidence="2" id="KW-1185">Reference proteome</keyword>
<dbReference type="Proteomes" id="UP000240357">
    <property type="component" value="Unassembled WGS sequence"/>
</dbReference>
<dbReference type="AlphaFoldDB" id="A0A2T2YLG7"/>
<evidence type="ECO:0000313" key="2">
    <source>
        <dbReference type="Proteomes" id="UP000240357"/>
    </source>
</evidence>
<reference evidence="1 2" key="1">
    <citation type="submission" date="2018-03" db="EMBL/GenBank/DDBJ databases">
        <title>Adhaeribacter sp. HMF7605 Genome sequencing and assembly.</title>
        <authorList>
            <person name="Kang H."/>
            <person name="Kang J."/>
            <person name="Cha I."/>
            <person name="Kim H."/>
            <person name="Joh K."/>
        </authorList>
    </citation>
    <scope>NUCLEOTIDE SEQUENCE [LARGE SCALE GENOMIC DNA]</scope>
    <source>
        <strain evidence="1 2">HMF7605</strain>
    </source>
</reference>
<name>A0A2T2YLG7_9BACT</name>
<evidence type="ECO:0008006" key="3">
    <source>
        <dbReference type="Google" id="ProtNLM"/>
    </source>
</evidence>